<dbReference type="Gene3D" id="3.30.470.30">
    <property type="entry name" value="DNA ligase/mRNA capping enzyme"/>
    <property type="match status" value="1"/>
</dbReference>
<keyword evidence="3" id="KW-1185">Reference proteome</keyword>
<dbReference type="EMBL" id="JAFFGZ010000004">
    <property type="protein sequence ID" value="KAK4646273.1"/>
    <property type="molecule type" value="Genomic_DNA"/>
</dbReference>
<evidence type="ECO:0000313" key="2">
    <source>
        <dbReference type="EMBL" id="KAK4646273.1"/>
    </source>
</evidence>
<protein>
    <submittedName>
        <fullName evidence="2">Uncharacterized protein</fullName>
    </submittedName>
</protein>
<accession>A0ABR0FS37</accession>
<dbReference type="SUPFAM" id="SSF56091">
    <property type="entry name" value="DNA ligase/mRNA capping enzyme, catalytic domain"/>
    <property type="match status" value="1"/>
</dbReference>
<proteinExistence type="predicted"/>
<evidence type="ECO:0000313" key="3">
    <source>
        <dbReference type="Proteomes" id="UP001322138"/>
    </source>
</evidence>
<feature type="region of interest" description="Disordered" evidence="1">
    <location>
        <begin position="96"/>
        <end position="120"/>
    </location>
</feature>
<organism evidence="2 3">
    <name type="scientific">Podospora bellae-mahoneyi</name>
    <dbReference type="NCBI Taxonomy" id="2093777"/>
    <lineage>
        <taxon>Eukaryota</taxon>
        <taxon>Fungi</taxon>
        <taxon>Dikarya</taxon>
        <taxon>Ascomycota</taxon>
        <taxon>Pezizomycotina</taxon>
        <taxon>Sordariomycetes</taxon>
        <taxon>Sordariomycetidae</taxon>
        <taxon>Sordariales</taxon>
        <taxon>Podosporaceae</taxon>
        <taxon>Podospora</taxon>
    </lineage>
</organism>
<dbReference type="Proteomes" id="UP001322138">
    <property type="component" value="Unassembled WGS sequence"/>
</dbReference>
<dbReference type="GeneID" id="87891508"/>
<evidence type="ECO:0000256" key="1">
    <source>
        <dbReference type="SAM" id="MobiDB-lite"/>
    </source>
</evidence>
<dbReference type="RefSeq" id="XP_062735249.1">
    <property type="nucleotide sequence ID" value="XM_062872359.1"/>
</dbReference>
<sequence length="120" mass="13771">MNDSAIGDSLQIGQPTCSITKGCILEGELAVYSGKEHRILNFQEIRKHIFRSGIFIGTAQDSQAHSWEHLMIVHYDVRMFDDTSLLSVKIQRDEGIDRDRDRDVLSEDAHDDNTLRNRTR</sequence>
<gene>
    <name evidence="2" type="ORF">QC761_0041100</name>
</gene>
<comment type="caution">
    <text evidence="2">The sequence shown here is derived from an EMBL/GenBank/DDBJ whole genome shotgun (WGS) entry which is preliminary data.</text>
</comment>
<reference evidence="2 3" key="1">
    <citation type="journal article" date="2023" name="bioRxiv">
        <title>High-quality genome assemblies of four members of thePodospora anserinaspecies complex.</title>
        <authorList>
            <person name="Ament-Velasquez S.L."/>
            <person name="Vogan A.A."/>
            <person name="Wallerman O."/>
            <person name="Hartmann F."/>
            <person name="Gautier V."/>
            <person name="Silar P."/>
            <person name="Giraud T."/>
            <person name="Johannesson H."/>
        </authorList>
    </citation>
    <scope>NUCLEOTIDE SEQUENCE [LARGE SCALE GENOMIC DNA]</scope>
    <source>
        <strain evidence="2 3">CBS 112042</strain>
    </source>
</reference>
<name>A0ABR0FS37_9PEZI</name>